<reference evidence="3" key="1">
    <citation type="submission" date="2022-08" db="EMBL/GenBank/DDBJ databases">
        <title>Draft genome sequencing of Roseisolibacter agri AW1220.</title>
        <authorList>
            <person name="Tobiishi Y."/>
            <person name="Tonouchi A."/>
        </authorList>
    </citation>
    <scope>NUCLEOTIDE SEQUENCE</scope>
    <source>
        <strain evidence="3">AW1220</strain>
    </source>
</reference>
<dbReference type="InterPro" id="IPR006860">
    <property type="entry name" value="FecR"/>
</dbReference>
<gene>
    <name evidence="3" type="ORF">rosag_41330</name>
</gene>
<feature type="domain" description="Protein FecR C-terminal" evidence="2">
    <location>
        <begin position="321"/>
        <end position="376"/>
    </location>
</feature>
<dbReference type="EMBL" id="BRXS01000006">
    <property type="protein sequence ID" value="GLC27620.1"/>
    <property type="molecule type" value="Genomic_DNA"/>
</dbReference>
<dbReference type="PANTHER" id="PTHR30273">
    <property type="entry name" value="PERIPLASMIC SIGNAL SENSOR AND SIGMA FACTOR ACTIVATOR FECR-RELATED"/>
    <property type="match status" value="1"/>
</dbReference>
<name>A0AA37Q6U6_9BACT</name>
<evidence type="ECO:0000259" key="1">
    <source>
        <dbReference type="Pfam" id="PF04773"/>
    </source>
</evidence>
<protein>
    <recommendedName>
        <fullName evidence="5">Fec operon regulator FecR</fullName>
    </recommendedName>
</protein>
<dbReference type="GO" id="GO:0016989">
    <property type="term" value="F:sigma factor antagonist activity"/>
    <property type="evidence" value="ECO:0007669"/>
    <property type="project" value="TreeGrafter"/>
</dbReference>
<accession>A0AA37Q6U6</accession>
<sequence>MTDTPTRHSAADADAAPDWEALARHLAGESRAEEARAIAEWLRAHPDDAAMLRALDVEATRAARPEPSGAPIDVEAALRRVQLRRDAITGGEHADPDVLPFRRPSSAPQAMPVAASGTVVTPKAAPAVVPVRRREWRLGGLAAAAAIAAIAIGLGRRGAETGAGAPAAVGAPARVLETAVGVRDSLQLPDGTRVVLAPGSRLTVAAGYGAGTRDVTLEGEGWFSVRHDAVRPFRVRAGGAQVVDLGTEFTVRTDGLSGARGVTVAVHEGSVSIAADTDTVSASPAVVLTAGDRGAMDDQGRVTAERGAASAEDAAWTRGRLRYRATPLVVVQADLRRWYGVELRLADSTLVGRRLTATFEGDPVERVLEVIALAVGGEVTRTGDVAVLRRARGRP</sequence>
<dbReference type="Pfam" id="PF16344">
    <property type="entry name" value="FecR_C"/>
    <property type="match status" value="1"/>
</dbReference>
<dbReference type="RefSeq" id="WP_284352056.1">
    <property type="nucleotide sequence ID" value="NZ_BRXS01000006.1"/>
</dbReference>
<dbReference type="Gene3D" id="3.55.50.30">
    <property type="match status" value="1"/>
</dbReference>
<dbReference type="InterPro" id="IPR012373">
    <property type="entry name" value="Ferrdict_sens_TM"/>
</dbReference>
<evidence type="ECO:0000313" key="4">
    <source>
        <dbReference type="Proteomes" id="UP001161325"/>
    </source>
</evidence>
<organism evidence="3 4">
    <name type="scientific">Roseisolibacter agri</name>
    <dbReference type="NCBI Taxonomy" id="2014610"/>
    <lineage>
        <taxon>Bacteria</taxon>
        <taxon>Pseudomonadati</taxon>
        <taxon>Gemmatimonadota</taxon>
        <taxon>Gemmatimonadia</taxon>
        <taxon>Gemmatimonadales</taxon>
        <taxon>Gemmatimonadaceae</taxon>
        <taxon>Roseisolibacter</taxon>
    </lineage>
</organism>
<proteinExistence type="predicted"/>
<feature type="domain" description="FecR protein" evidence="1">
    <location>
        <begin position="175"/>
        <end position="271"/>
    </location>
</feature>
<keyword evidence="4" id="KW-1185">Reference proteome</keyword>
<comment type="caution">
    <text evidence="3">The sequence shown here is derived from an EMBL/GenBank/DDBJ whole genome shotgun (WGS) entry which is preliminary data.</text>
</comment>
<dbReference type="PANTHER" id="PTHR30273:SF2">
    <property type="entry name" value="PROTEIN FECR"/>
    <property type="match status" value="1"/>
</dbReference>
<dbReference type="InterPro" id="IPR032508">
    <property type="entry name" value="FecR_C"/>
</dbReference>
<dbReference type="AlphaFoldDB" id="A0AA37Q6U6"/>
<evidence type="ECO:0000313" key="3">
    <source>
        <dbReference type="EMBL" id="GLC27620.1"/>
    </source>
</evidence>
<dbReference type="Gene3D" id="2.60.120.1440">
    <property type="match status" value="1"/>
</dbReference>
<evidence type="ECO:0000259" key="2">
    <source>
        <dbReference type="Pfam" id="PF16344"/>
    </source>
</evidence>
<dbReference type="Proteomes" id="UP001161325">
    <property type="component" value="Unassembled WGS sequence"/>
</dbReference>
<dbReference type="Pfam" id="PF04773">
    <property type="entry name" value="FecR"/>
    <property type="match status" value="1"/>
</dbReference>
<evidence type="ECO:0008006" key="5">
    <source>
        <dbReference type="Google" id="ProtNLM"/>
    </source>
</evidence>